<evidence type="ECO:0000259" key="1">
    <source>
        <dbReference type="Pfam" id="PF18733"/>
    </source>
</evidence>
<accession>A0A2A8ZY97</accession>
<evidence type="ECO:0000313" key="3">
    <source>
        <dbReference type="Proteomes" id="UP000220032"/>
    </source>
</evidence>
<protein>
    <recommendedName>
        <fullName evidence="1">LA2681-like HEPN domain-containing protein</fullName>
    </recommendedName>
</protein>
<dbReference type="Proteomes" id="UP000220032">
    <property type="component" value="Unassembled WGS sequence"/>
</dbReference>
<feature type="domain" description="LA2681-like HEPN" evidence="1">
    <location>
        <begin position="288"/>
        <end position="479"/>
    </location>
</feature>
<proteinExistence type="predicted"/>
<evidence type="ECO:0000313" key="2">
    <source>
        <dbReference type="EMBL" id="PFE14044.1"/>
    </source>
</evidence>
<reference evidence="2 3" key="1">
    <citation type="submission" date="2017-09" db="EMBL/GenBank/DDBJ databases">
        <title>Large-scale bioinformatics analysis of Bacillus genomes uncovers conserved roles of natural products in bacterial physiology.</title>
        <authorList>
            <consortium name="Agbiome Team Llc"/>
            <person name="Bleich R.M."/>
            <person name="Grubbs K.J."/>
            <person name="Santa Maria K.C."/>
            <person name="Allen S.E."/>
            <person name="Farag S."/>
            <person name="Shank E.A."/>
            <person name="Bowers A."/>
        </authorList>
    </citation>
    <scope>NUCLEOTIDE SEQUENCE [LARGE SCALE GENOMIC DNA]</scope>
    <source>
        <strain evidence="2 3">AFS022681</strain>
    </source>
</reference>
<dbReference type="SUPFAM" id="SSF48452">
    <property type="entry name" value="TPR-like"/>
    <property type="match status" value="1"/>
</dbReference>
<organism evidence="2 3">
    <name type="scientific">Bacillus cereus</name>
    <dbReference type="NCBI Taxonomy" id="1396"/>
    <lineage>
        <taxon>Bacteria</taxon>
        <taxon>Bacillati</taxon>
        <taxon>Bacillota</taxon>
        <taxon>Bacilli</taxon>
        <taxon>Bacillales</taxon>
        <taxon>Bacillaceae</taxon>
        <taxon>Bacillus</taxon>
        <taxon>Bacillus cereus group</taxon>
    </lineage>
</organism>
<dbReference type="Gene3D" id="1.25.40.10">
    <property type="entry name" value="Tetratricopeptide repeat domain"/>
    <property type="match status" value="1"/>
</dbReference>
<dbReference type="InterPro" id="IPR011990">
    <property type="entry name" value="TPR-like_helical_dom_sf"/>
</dbReference>
<gene>
    <name evidence="2" type="ORF">CN307_17590</name>
</gene>
<dbReference type="EMBL" id="NTRR01000025">
    <property type="protein sequence ID" value="PFE14044.1"/>
    <property type="molecule type" value="Genomic_DNA"/>
</dbReference>
<comment type="caution">
    <text evidence="2">The sequence shown here is derived from an EMBL/GenBank/DDBJ whole genome shotgun (WGS) entry which is preliminary data.</text>
</comment>
<dbReference type="AlphaFoldDB" id="A0A2A8ZY97"/>
<dbReference type="Pfam" id="PF18733">
    <property type="entry name" value="HEPN_LA2681"/>
    <property type="match status" value="1"/>
</dbReference>
<dbReference type="RefSeq" id="WP_098343041.1">
    <property type="nucleotide sequence ID" value="NZ_NTRR01000025.1"/>
</dbReference>
<sequence>MNEQLMSELYEIGQLVDKLDEYSIVNKSNVDSDLLKYVSAIERKLRAIDINQFNNELKIVFLYTETNYKAILQKISDCNFEKIRNVSMFVKEHKCYEDFVFKNYIMRIAAYREAIKLSKLNNELSNDYVSQIYVNLANVYVEMGRIVESIEELKKVEHLVDNFPMAIGNLAIKHMSLAQMVTDRSVMRALINKGLVKLKDICMSATPDIIPLDILKLFHKWERYMENCIDTNLSDVESWSEKHDVDNVYKIWSAERNLSLNYMNIIYNIGNVDDIQMINMGLGYFSNENRMEYYSWFNTIKQEYNMARYLLYQIDSLKFNTTVHESQRFNVLINTCDYPAIGYRTELLKISLKTAFSVLDKIGIFCCKFHNQNIPAHKVDFHKWYKEIELEVALNSPFNAMYWLSKDLDFKEGDMKEIRLLRNCIEHRFIRVLDSYDIPLSEELADTSKYEYKLSYLDLKRSAYETLSLVRRAIFYMVNGLNVEFNRVYYEEDKESLFIPLLLDTYDDDWKN</sequence>
<dbReference type="InterPro" id="IPR040826">
    <property type="entry name" value="HEPN_LA2681"/>
</dbReference>
<name>A0A2A8ZY97_BACCE</name>